<dbReference type="AlphaFoldDB" id="A0A178MPA4"/>
<dbReference type="SMART" id="SM00858">
    <property type="entry name" value="SAF"/>
    <property type="match status" value="1"/>
</dbReference>
<name>A0A178MPA4_9PROT</name>
<keyword evidence="4" id="KW-1185">Reference proteome</keyword>
<proteinExistence type="predicted"/>
<protein>
    <recommendedName>
        <fullName evidence="2">SAF domain-containing protein</fullName>
    </recommendedName>
</protein>
<dbReference type="EMBL" id="LWQT01000054">
    <property type="protein sequence ID" value="OAN50421.1"/>
    <property type="molecule type" value="Genomic_DNA"/>
</dbReference>
<gene>
    <name evidence="3" type="ORF">A6A04_18245</name>
</gene>
<evidence type="ECO:0000313" key="3">
    <source>
        <dbReference type="EMBL" id="OAN50421.1"/>
    </source>
</evidence>
<feature type="compositionally biased region" description="Polar residues" evidence="1">
    <location>
        <begin position="247"/>
        <end position="257"/>
    </location>
</feature>
<dbReference type="InterPro" id="IPR013974">
    <property type="entry name" value="SAF"/>
</dbReference>
<dbReference type="InterPro" id="IPR017592">
    <property type="entry name" value="Pilus_assmbl_Flp-typ_CpaB"/>
</dbReference>
<evidence type="ECO:0000259" key="2">
    <source>
        <dbReference type="SMART" id="SM00858"/>
    </source>
</evidence>
<dbReference type="STRING" id="1285242.A6A04_18245"/>
<reference evidence="3 4" key="1">
    <citation type="submission" date="2016-04" db="EMBL/GenBank/DDBJ databases">
        <title>Draft genome sequence of freshwater magnetotactic bacteria Magnetospirillum marisnigri SP-1 and Magnetospirillum moscoviense BB-1.</title>
        <authorList>
            <person name="Koziaeva V."/>
            <person name="Dziuba M.V."/>
            <person name="Ivanov T.M."/>
            <person name="Kuznetsov B."/>
            <person name="Grouzdev D.S."/>
        </authorList>
    </citation>
    <scope>NUCLEOTIDE SEQUENCE [LARGE SCALE GENOMIC DNA]</scope>
    <source>
        <strain evidence="3 4">SP-1</strain>
    </source>
</reference>
<dbReference type="InterPro" id="IPR031571">
    <property type="entry name" value="RcpC_dom"/>
</dbReference>
<accession>A0A178MPA4</accession>
<evidence type="ECO:0000256" key="1">
    <source>
        <dbReference type="SAM" id="MobiDB-lite"/>
    </source>
</evidence>
<dbReference type="CDD" id="cd11614">
    <property type="entry name" value="SAF_CpaB_FlgA_like"/>
    <property type="match status" value="1"/>
</dbReference>
<comment type="caution">
    <text evidence="3">The sequence shown here is derived from an EMBL/GenBank/DDBJ whole genome shotgun (WGS) entry which is preliminary data.</text>
</comment>
<dbReference type="Proteomes" id="UP000078428">
    <property type="component" value="Unassembled WGS sequence"/>
</dbReference>
<evidence type="ECO:0000313" key="4">
    <source>
        <dbReference type="Proteomes" id="UP000078428"/>
    </source>
</evidence>
<dbReference type="OrthoDB" id="163768at2"/>
<sequence length="294" mass="30502">MRPIAIVITVAAVIAVLTGFLAKLWLDRQAARPVAVVQAVAEVLVSARDIAAGTVLSASDLRYESWPEALVTPRLMTRKDGADPKVQAVGQVARRDLAEGEPFTLAATFRADAVGVLAGLLSPGMRAVSIAITNPSAVSGFVTPGDRVDVLLATDVSKTLEQGERKDASGAILRYAAETVLSDVRVLAIDQQITRGRDGSAIQGKTATIEVTPKQAEILTTAAMVGSLQLVLRGLPGEAVAPAESAGFTSDTETSRALQAMSEAREAPARKPSGGGGGVQINRAGHITSEGFSR</sequence>
<feature type="domain" description="SAF" evidence="2">
    <location>
        <begin position="41"/>
        <end position="109"/>
    </location>
</feature>
<dbReference type="Pfam" id="PF16976">
    <property type="entry name" value="RcpC"/>
    <property type="match status" value="1"/>
</dbReference>
<feature type="region of interest" description="Disordered" evidence="1">
    <location>
        <begin position="243"/>
        <end position="294"/>
    </location>
</feature>
<dbReference type="Pfam" id="PF08666">
    <property type="entry name" value="SAF"/>
    <property type="match status" value="1"/>
</dbReference>
<organism evidence="3 4">
    <name type="scientific">Paramagnetospirillum marisnigri</name>
    <dbReference type="NCBI Taxonomy" id="1285242"/>
    <lineage>
        <taxon>Bacteria</taxon>
        <taxon>Pseudomonadati</taxon>
        <taxon>Pseudomonadota</taxon>
        <taxon>Alphaproteobacteria</taxon>
        <taxon>Rhodospirillales</taxon>
        <taxon>Magnetospirillaceae</taxon>
        <taxon>Paramagnetospirillum</taxon>
    </lineage>
</organism>
<dbReference type="NCBIfam" id="TIGR03177">
    <property type="entry name" value="pilus_cpaB"/>
    <property type="match status" value="1"/>
</dbReference>
<dbReference type="RefSeq" id="WP_068492302.1">
    <property type="nucleotide sequence ID" value="NZ_LWQT01000054.1"/>
</dbReference>
<dbReference type="Gene3D" id="3.90.1210.10">
    <property type="entry name" value="Antifreeze-like/N-acetylneuraminic acid synthase C-terminal domain"/>
    <property type="match status" value="1"/>
</dbReference>